<dbReference type="EMBL" id="CP015363">
    <property type="protein sequence ID" value="ARD85052.1"/>
    <property type="molecule type" value="Genomic_DNA"/>
</dbReference>
<dbReference type="PANTHER" id="PTHR43335">
    <property type="entry name" value="ABC TRANSPORTER, ATP-BINDING PROTEIN"/>
    <property type="match status" value="1"/>
</dbReference>
<dbReference type="PANTHER" id="PTHR43335:SF4">
    <property type="entry name" value="ABC TRANSPORTER, ATP-BINDING PROTEIN"/>
    <property type="match status" value="1"/>
</dbReference>
<evidence type="ECO:0000259" key="5">
    <source>
        <dbReference type="PROSITE" id="PS50893"/>
    </source>
</evidence>
<reference evidence="6 8" key="1">
    <citation type="submission" date="2011-10" db="EMBL/GenBank/DDBJ databases">
        <title>Metabolic and evolutionary patterns in the extreme acidophile Ferroplasma acidiphilum.</title>
        <authorList>
            <person name="Golyshina O.V."/>
            <person name="Kozyavkin S.A."/>
            <person name="Tatusov R.L."/>
            <person name="Slesarev A.I."/>
            <person name="Golyshin P.N."/>
        </authorList>
    </citation>
    <scope>NUCLEOTIDE SEQUENCE [LARGE SCALE GENOMIC DNA]</scope>
    <source>
        <strain evidence="6">Berkeley</strain>
        <strain evidence="8">Y</strain>
    </source>
</reference>
<dbReference type="Proteomes" id="UP000192050">
    <property type="component" value="Chromosome"/>
</dbReference>
<proteinExistence type="inferred from homology"/>
<comment type="similarity">
    <text evidence="1">Belongs to the ABC transporter superfamily.</text>
</comment>
<keyword evidence="8" id="KW-1185">Reference proteome</keyword>
<organism evidence="6 8">
    <name type="scientific">Ferroplasma acidiphilum</name>
    <dbReference type="NCBI Taxonomy" id="74969"/>
    <lineage>
        <taxon>Archaea</taxon>
        <taxon>Methanobacteriati</taxon>
        <taxon>Thermoplasmatota</taxon>
        <taxon>Thermoplasmata</taxon>
        <taxon>Thermoplasmatales</taxon>
        <taxon>Ferroplasmaceae</taxon>
        <taxon>Ferroplasma</taxon>
    </lineage>
</organism>
<dbReference type="PROSITE" id="PS50893">
    <property type="entry name" value="ABC_TRANSPORTER_2"/>
    <property type="match status" value="1"/>
</dbReference>
<dbReference type="GeneID" id="16024406"/>
<dbReference type="AlphaFoldDB" id="A0A1V0N4I6"/>
<evidence type="ECO:0000256" key="2">
    <source>
        <dbReference type="ARBA" id="ARBA00022448"/>
    </source>
</evidence>
<dbReference type="InterPro" id="IPR027417">
    <property type="entry name" value="P-loop_NTPase"/>
</dbReference>
<feature type="domain" description="ABC transporter" evidence="5">
    <location>
        <begin position="3"/>
        <end position="232"/>
    </location>
</feature>
<dbReference type="InterPro" id="IPR003593">
    <property type="entry name" value="AAA+_ATPase"/>
</dbReference>
<dbReference type="Pfam" id="PF00005">
    <property type="entry name" value="ABC_tran"/>
    <property type="match status" value="1"/>
</dbReference>
<dbReference type="OrthoDB" id="87732at2157"/>
<dbReference type="InterPro" id="IPR003439">
    <property type="entry name" value="ABC_transporter-like_ATP-bd"/>
</dbReference>
<evidence type="ECO:0000313" key="7">
    <source>
        <dbReference type="EMBL" id="NOL60273.1"/>
    </source>
</evidence>
<dbReference type="SMART" id="SM00382">
    <property type="entry name" value="AAA"/>
    <property type="match status" value="1"/>
</dbReference>
<dbReference type="GO" id="GO:0005524">
    <property type="term" value="F:ATP binding"/>
    <property type="evidence" value="ECO:0007669"/>
    <property type="project" value="UniProtKB-KW"/>
</dbReference>
<dbReference type="KEGG" id="fai:FAD_1178"/>
<gene>
    <name evidence="6" type="ORF">FAD_1178</name>
    <name evidence="7" type="ORF">HLB00_05420</name>
</gene>
<evidence type="ECO:0000256" key="3">
    <source>
        <dbReference type="ARBA" id="ARBA00022741"/>
    </source>
</evidence>
<sequence length="299" mass="33207">MEIYLDSLTKNYRKIKALDSINLKIEGHGCTGLLGPNGAGKTTMLKLCTNIIKPSHGKVELNNVNVAIYPEKALEPVGALIEQPEFYSYLTGYEILEFTSKIKGIGKDEFKSEMKRLGELTGIDAYADRKTGTYSRGMKQRLALSVAMLGNPEIIILDEPTFGLDPKGMVDVRNIIKDIAKEHLVLLSTHLISEARELCDRTIIINGGKIEYDSAMSAERSLLKITATNSIDITGDKIKDYSRDGNVFIIEKNPSFSNYDIIGDLIKQGLKIEYVEKFDNLENIYVSVIGGKAKDNNFS</sequence>
<dbReference type="Gene3D" id="3.40.50.300">
    <property type="entry name" value="P-loop containing nucleotide triphosphate hydrolases"/>
    <property type="match status" value="1"/>
</dbReference>
<reference evidence="7 9" key="2">
    <citation type="submission" date="2020-05" db="EMBL/GenBank/DDBJ databases">
        <authorList>
            <person name="Zhang R."/>
        </authorList>
    </citation>
    <scope>NUCLEOTIDE SEQUENCE [LARGE SCALE GENOMIC DNA]</scope>
    <source>
        <strain evidence="7 9">DSM 28986</strain>
    </source>
</reference>
<dbReference type="STRING" id="74969.FAD_1178"/>
<accession>A0A1V0N4I6</accession>
<dbReference type="RefSeq" id="WP_009886280.1">
    <property type="nucleotide sequence ID" value="NZ_CP015363.1"/>
</dbReference>
<evidence type="ECO:0000256" key="4">
    <source>
        <dbReference type="ARBA" id="ARBA00022840"/>
    </source>
</evidence>
<protein>
    <submittedName>
        <fullName evidence="7">ABC transporter ATP-binding protein</fullName>
    </submittedName>
    <submittedName>
        <fullName evidence="6">ABC-2-type family transporter ATPase</fullName>
    </submittedName>
</protein>
<evidence type="ECO:0000313" key="8">
    <source>
        <dbReference type="Proteomes" id="UP000192050"/>
    </source>
</evidence>
<keyword evidence="2" id="KW-0813">Transport</keyword>
<keyword evidence="3" id="KW-0547">Nucleotide-binding</keyword>
<dbReference type="Proteomes" id="UP000546917">
    <property type="component" value="Unassembled WGS sequence"/>
</dbReference>
<keyword evidence="4 7" id="KW-0067">ATP-binding</keyword>
<dbReference type="SUPFAM" id="SSF52540">
    <property type="entry name" value="P-loop containing nucleoside triphosphate hydrolases"/>
    <property type="match status" value="1"/>
</dbReference>
<dbReference type="EMBL" id="JABGBP010000179">
    <property type="protein sequence ID" value="NOL60273.1"/>
    <property type="molecule type" value="Genomic_DNA"/>
</dbReference>
<name>A0A1V0N4I6_9ARCH</name>
<evidence type="ECO:0000313" key="6">
    <source>
        <dbReference type="EMBL" id="ARD85052.1"/>
    </source>
</evidence>
<evidence type="ECO:0000256" key="1">
    <source>
        <dbReference type="ARBA" id="ARBA00005417"/>
    </source>
</evidence>
<dbReference type="GO" id="GO:0016887">
    <property type="term" value="F:ATP hydrolysis activity"/>
    <property type="evidence" value="ECO:0007669"/>
    <property type="project" value="InterPro"/>
</dbReference>
<evidence type="ECO:0000313" key="9">
    <source>
        <dbReference type="Proteomes" id="UP000546917"/>
    </source>
</evidence>